<keyword evidence="3 5" id="KW-0540">Nuclease</keyword>
<dbReference type="InterPro" id="IPR005227">
    <property type="entry name" value="YqgF"/>
</dbReference>
<dbReference type="HAMAP" id="MF_00651">
    <property type="entry name" value="Nuclease_YqgF"/>
    <property type="match status" value="1"/>
</dbReference>
<dbReference type="SUPFAM" id="SSF53098">
    <property type="entry name" value="Ribonuclease H-like"/>
    <property type="match status" value="1"/>
</dbReference>
<evidence type="ECO:0000256" key="5">
    <source>
        <dbReference type="HAMAP-Rule" id="MF_00651"/>
    </source>
</evidence>
<evidence type="ECO:0000256" key="2">
    <source>
        <dbReference type="ARBA" id="ARBA00022517"/>
    </source>
</evidence>
<organism evidence="7 8">
    <name type="scientific">Legionella sainthelensi</name>
    <dbReference type="NCBI Taxonomy" id="28087"/>
    <lineage>
        <taxon>Bacteria</taxon>
        <taxon>Pseudomonadati</taxon>
        <taxon>Pseudomonadota</taxon>
        <taxon>Gammaproteobacteria</taxon>
        <taxon>Legionellales</taxon>
        <taxon>Legionellaceae</taxon>
        <taxon>Legionella</taxon>
    </lineage>
</organism>
<gene>
    <name evidence="7" type="ORF">CAB17_00495</name>
</gene>
<evidence type="ECO:0000256" key="1">
    <source>
        <dbReference type="ARBA" id="ARBA00022490"/>
    </source>
</evidence>
<dbReference type="InterPro" id="IPR012337">
    <property type="entry name" value="RNaseH-like_sf"/>
</dbReference>
<dbReference type="Proteomes" id="UP000234343">
    <property type="component" value="Chromosome"/>
</dbReference>
<dbReference type="PANTHER" id="PTHR33317">
    <property type="entry name" value="POLYNUCLEOTIDYL TRANSFERASE, RIBONUCLEASE H-LIKE SUPERFAMILY PROTEIN"/>
    <property type="match status" value="1"/>
</dbReference>
<dbReference type="GO" id="GO:0004518">
    <property type="term" value="F:nuclease activity"/>
    <property type="evidence" value="ECO:0007669"/>
    <property type="project" value="UniProtKB-KW"/>
</dbReference>
<keyword evidence="8" id="KW-1185">Reference proteome</keyword>
<dbReference type="NCBIfam" id="TIGR00250">
    <property type="entry name" value="RNAse_H_YqgF"/>
    <property type="match status" value="1"/>
</dbReference>
<reference evidence="7 8" key="1">
    <citation type="submission" date="2017-12" db="EMBL/GenBank/DDBJ databases">
        <title>Legionella sainthelensi LA01-117, whole genome sequence of a clinical isolate from New Zealand.</title>
        <authorList>
            <person name="Cree S.L."/>
            <person name="Slow S."/>
            <person name="Kennedy M.A."/>
            <person name="Murdoch D.R."/>
            <person name="Biggs P.J."/>
            <person name="Anderson T."/>
        </authorList>
    </citation>
    <scope>NUCLEOTIDE SEQUENCE [LARGE SCALE GENOMIC DNA]</scope>
    <source>
        <strain evidence="7 8">LA01-117</strain>
    </source>
</reference>
<keyword evidence="2 5" id="KW-0690">Ribosome biogenesis</keyword>
<dbReference type="CDD" id="cd16964">
    <property type="entry name" value="YqgF"/>
    <property type="match status" value="1"/>
</dbReference>
<keyword evidence="1 5" id="KW-0963">Cytoplasm</keyword>
<comment type="function">
    <text evidence="5">Could be a nuclease involved in processing of the 5'-end of pre-16S rRNA.</text>
</comment>
<dbReference type="Pfam" id="PF03652">
    <property type="entry name" value="RuvX"/>
    <property type="match status" value="1"/>
</dbReference>
<dbReference type="InterPro" id="IPR006641">
    <property type="entry name" value="YqgF/RNaseH-like_dom"/>
</dbReference>
<dbReference type="AlphaFoldDB" id="A0A2H5FGM6"/>
<dbReference type="GO" id="GO:0005829">
    <property type="term" value="C:cytosol"/>
    <property type="evidence" value="ECO:0007669"/>
    <property type="project" value="TreeGrafter"/>
</dbReference>
<evidence type="ECO:0000259" key="6">
    <source>
        <dbReference type="SMART" id="SM00732"/>
    </source>
</evidence>
<dbReference type="GO" id="GO:0016788">
    <property type="term" value="F:hydrolase activity, acting on ester bonds"/>
    <property type="evidence" value="ECO:0007669"/>
    <property type="project" value="UniProtKB-UniRule"/>
</dbReference>
<comment type="similarity">
    <text evidence="5">Belongs to the YqgF HJR family.</text>
</comment>
<keyword evidence="4 5" id="KW-0378">Hydrolase</keyword>
<evidence type="ECO:0000313" key="8">
    <source>
        <dbReference type="Proteomes" id="UP000234343"/>
    </source>
</evidence>
<dbReference type="Gene3D" id="3.30.420.140">
    <property type="entry name" value="YqgF/RNase H-like domain"/>
    <property type="match status" value="1"/>
</dbReference>
<evidence type="ECO:0000256" key="4">
    <source>
        <dbReference type="ARBA" id="ARBA00022801"/>
    </source>
</evidence>
<feature type="domain" description="YqgF/RNase H-like" evidence="6">
    <location>
        <begin position="7"/>
        <end position="107"/>
    </location>
</feature>
<evidence type="ECO:0000313" key="7">
    <source>
        <dbReference type="EMBL" id="AUH70699.1"/>
    </source>
</evidence>
<name>A0A2H5FGM6_9GAMM</name>
<dbReference type="GO" id="GO:0000967">
    <property type="term" value="P:rRNA 5'-end processing"/>
    <property type="evidence" value="ECO:0007669"/>
    <property type="project" value="UniProtKB-UniRule"/>
</dbReference>
<sequence>MLVMPSSVYLGFDFGYKRIGVAVGQQLTCSASPLATLNARAGVPDWNAVAKVIAQWSPQALVVGIPTCIDGSELYTTVPARRFAQELHKRFALPVHLVDERLSTVAAREQLFAQGGYRKIKQSEVDSVAACVILEQWLQHPE</sequence>
<dbReference type="EC" id="3.1.-.-" evidence="5"/>
<dbReference type="KEGG" id="lsh:CAB17_00495"/>
<accession>A0A2H5FGM6</accession>
<comment type="subcellular location">
    <subcellularLocation>
        <location evidence="5">Cytoplasm</location>
    </subcellularLocation>
</comment>
<proteinExistence type="inferred from homology"/>
<dbReference type="InterPro" id="IPR037027">
    <property type="entry name" value="YqgF/RNaseH-like_dom_sf"/>
</dbReference>
<protein>
    <recommendedName>
        <fullName evidence="5">Putative pre-16S rRNA nuclease</fullName>
        <ecNumber evidence="5">3.1.-.-</ecNumber>
    </recommendedName>
</protein>
<dbReference type="SMART" id="SM00732">
    <property type="entry name" value="YqgFc"/>
    <property type="match status" value="1"/>
</dbReference>
<dbReference type="PANTHER" id="PTHR33317:SF4">
    <property type="entry name" value="POLYNUCLEOTIDYL TRANSFERASE, RIBONUCLEASE H-LIKE SUPERFAMILY PROTEIN"/>
    <property type="match status" value="1"/>
</dbReference>
<evidence type="ECO:0000256" key="3">
    <source>
        <dbReference type="ARBA" id="ARBA00022722"/>
    </source>
</evidence>
<dbReference type="EMBL" id="CP025491">
    <property type="protein sequence ID" value="AUH70699.1"/>
    <property type="molecule type" value="Genomic_DNA"/>
</dbReference>